<dbReference type="PANTHER" id="PTHR34216:SF3">
    <property type="entry name" value="POLY-BETA-1,6-N-ACETYL-D-GLUCOSAMINE N-DEACETYLASE"/>
    <property type="match status" value="1"/>
</dbReference>
<dbReference type="InterPro" id="IPR051398">
    <property type="entry name" value="Polysacch_Deacetylase"/>
</dbReference>
<feature type="domain" description="NodB homology" evidence="3">
    <location>
        <begin position="74"/>
        <end position="310"/>
    </location>
</feature>
<protein>
    <submittedName>
        <fullName evidence="4">Polysaccharide deacetylase family protein</fullName>
        <ecNumber evidence="4">3.-.-.-</ecNumber>
    </submittedName>
</protein>
<reference evidence="5" key="1">
    <citation type="journal article" date="2019" name="Int. J. Syst. Evol. Microbiol.">
        <title>The Global Catalogue of Microorganisms (GCM) 10K type strain sequencing project: providing services to taxonomists for standard genome sequencing and annotation.</title>
        <authorList>
            <consortium name="The Broad Institute Genomics Platform"/>
            <consortium name="The Broad Institute Genome Sequencing Center for Infectious Disease"/>
            <person name="Wu L."/>
            <person name="Ma J."/>
        </authorList>
    </citation>
    <scope>NUCLEOTIDE SEQUENCE [LARGE SCALE GENOMIC DNA]</scope>
    <source>
        <strain evidence="5">CGMCC 1.16031</strain>
    </source>
</reference>
<comment type="caution">
    <text evidence="4">The sequence shown here is derived from an EMBL/GenBank/DDBJ whole genome shotgun (WGS) entry which is preliminary data.</text>
</comment>
<dbReference type="EMBL" id="JBHSUS010000001">
    <property type="protein sequence ID" value="MFC6438694.1"/>
    <property type="molecule type" value="Genomic_DNA"/>
</dbReference>
<dbReference type="PROSITE" id="PS51677">
    <property type="entry name" value="NODB"/>
    <property type="match status" value="1"/>
</dbReference>
<comment type="subcellular location">
    <subcellularLocation>
        <location evidence="1">Secreted</location>
    </subcellularLocation>
</comment>
<dbReference type="Gene3D" id="3.20.20.370">
    <property type="entry name" value="Glycoside hydrolase/deacetylase"/>
    <property type="match status" value="1"/>
</dbReference>
<evidence type="ECO:0000313" key="5">
    <source>
        <dbReference type="Proteomes" id="UP001596364"/>
    </source>
</evidence>
<organism evidence="4 5">
    <name type="scientific">Pseudobowmanella zhangzhouensis</name>
    <dbReference type="NCBI Taxonomy" id="1537679"/>
    <lineage>
        <taxon>Bacteria</taxon>
        <taxon>Pseudomonadati</taxon>
        <taxon>Pseudomonadota</taxon>
        <taxon>Gammaproteobacteria</taxon>
        <taxon>Alteromonadales</taxon>
        <taxon>Alteromonadaceae</taxon>
    </lineage>
</organism>
<keyword evidence="5" id="KW-1185">Reference proteome</keyword>
<dbReference type="EC" id="3.-.-.-" evidence="4"/>
<gene>
    <name evidence="4" type="ORF">ACFP85_00770</name>
</gene>
<dbReference type="Proteomes" id="UP001596364">
    <property type="component" value="Unassembled WGS sequence"/>
</dbReference>
<dbReference type="SUPFAM" id="SSF88713">
    <property type="entry name" value="Glycoside hydrolase/deacetylase"/>
    <property type="match status" value="1"/>
</dbReference>
<sequence length="310" mass="35348">MIHHLLSLTGKLFGKGKLSILQYHQVLSQPDPLMRGLITADNFEWHMKLISRYFTPLSLSSAIDLLQKNALPANAICVTFDDGYQNNLSVALPILEKYNIPATIFIATGFSEGNTMWNDKVYHLFRDASRASLLLNGQDVELGDYDQRRQLLKELIEQLKYLPIETRNSELKKIYDENQIEPQKDLMLSPEEIAALAAKGIEIGAHTVNHPILAVLDEDQQFEEIAQCKRQLESWAGKPVLHFAYPNGIPDQDFTETTVNIVRNLGFKSAVATRKGVSTRESCIFKLHRFTPWDKTPLRFHLRLVQNQAY</sequence>
<dbReference type="GO" id="GO:0016787">
    <property type="term" value="F:hydrolase activity"/>
    <property type="evidence" value="ECO:0007669"/>
    <property type="project" value="UniProtKB-KW"/>
</dbReference>
<dbReference type="Pfam" id="PF01522">
    <property type="entry name" value="Polysacc_deac_1"/>
    <property type="match status" value="1"/>
</dbReference>
<name>A0ABW1XJ81_9ALTE</name>
<proteinExistence type="predicted"/>
<evidence type="ECO:0000256" key="2">
    <source>
        <dbReference type="ARBA" id="ARBA00022729"/>
    </source>
</evidence>
<keyword evidence="4" id="KW-0378">Hydrolase</keyword>
<dbReference type="InterPro" id="IPR002509">
    <property type="entry name" value="NODB_dom"/>
</dbReference>
<evidence type="ECO:0000259" key="3">
    <source>
        <dbReference type="PROSITE" id="PS51677"/>
    </source>
</evidence>
<keyword evidence="2" id="KW-0732">Signal</keyword>
<accession>A0ABW1XJ81</accession>
<evidence type="ECO:0000313" key="4">
    <source>
        <dbReference type="EMBL" id="MFC6438694.1"/>
    </source>
</evidence>
<dbReference type="RefSeq" id="WP_131259422.1">
    <property type="nucleotide sequence ID" value="NZ_JBHSUS010000001.1"/>
</dbReference>
<dbReference type="InterPro" id="IPR011330">
    <property type="entry name" value="Glyco_hydro/deAcase_b/a-brl"/>
</dbReference>
<evidence type="ECO:0000256" key="1">
    <source>
        <dbReference type="ARBA" id="ARBA00004613"/>
    </source>
</evidence>
<dbReference type="PANTHER" id="PTHR34216">
    <property type="match status" value="1"/>
</dbReference>
<dbReference type="CDD" id="cd10918">
    <property type="entry name" value="CE4_NodB_like_5s_6s"/>
    <property type="match status" value="1"/>
</dbReference>